<dbReference type="InterPro" id="IPR044810">
    <property type="entry name" value="WRKY_plant"/>
</dbReference>
<comment type="subcellular location">
    <subcellularLocation>
        <location evidence="1">Nucleus</location>
    </subcellularLocation>
</comment>
<dbReference type="Proteomes" id="UP001418222">
    <property type="component" value="Unassembled WGS sequence"/>
</dbReference>
<feature type="domain" description="WRKY" evidence="7">
    <location>
        <begin position="119"/>
        <end position="182"/>
    </location>
</feature>
<sequence length="284" mass="31298">MSFRDEESLRPPGWSAAVKDLAHGRDSVAKLASLLQLCSPENQWPGTATAALLVEEIMGSITKAMAALDAGNVMAANQMDSPSSCVTSNKQSAGVKRKTQGTRTAVYRKRGNPYSWTRITSATIDDQHTWRKYGQKEIYSATYPRSYFRCTHKYSQGCRASKQVQRSEEDPALFVITYFGEHTCADTTKTPLASLREPCIISFESTNGGNREKENPSSLQPLKQESEEEAVSNISSADSQHMGAEIAGGYNESASGLHSFFNYGTDVVNFEDLLSFDLTEFLQD</sequence>
<evidence type="ECO:0000256" key="2">
    <source>
        <dbReference type="ARBA" id="ARBA00023015"/>
    </source>
</evidence>
<dbReference type="InterPro" id="IPR003657">
    <property type="entry name" value="WRKY_dom"/>
</dbReference>
<dbReference type="AlphaFoldDB" id="A0AAP0B318"/>
<dbReference type="GO" id="GO:0000976">
    <property type="term" value="F:transcription cis-regulatory region binding"/>
    <property type="evidence" value="ECO:0007669"/>
    <property type="project" value="TreeGrafter"/>
</dbReference>
<dbReference type="PANTHER" id="PTHR32096">
    <property type="entry name" value="WRKY TRANSCRIPTION FACTOR 30-RELATED-RELATED"/>
    <property type="match status" value="1"/>
</dbReference>
<comment type="caution">
    <text evidence="8">The sequence shown here is derived from an EMBL/GenBank/DDBJ whole genome shotgun (WGS) entry which is preliminary data.</text>
</comment>
<protein>
    <submittedName>
        <fullName evidence="8">WRKY transcription factor 70</fullName>
    </submittedName>
</protein>
<evidence type="ECO:0000256" key="1">
    <source>
        <dbReference type="ARBA" id="ARBA00004123"/>
    </source>
</evidence>
<dbReference type="PROSITE" id="PS50811">
    <property type="entry name" value="WRKY"/>
    <property type="match status" value="1"/>
</dbReference>
<dbReference type="EMBL" id="JBBWWQ010000016">
    <property type="protein sequence ID" value="KAK8926006.1"/>
    <property type="molecule type" value="Genomic_DNA"/>
</dbReference>
<keyword evidence="5" id="KW-0539">Nucleus</keyword>
<evidence type="ECO:0000256" key="4">
    <source>
        <dbReference type="ARBA" id="ARBA00023163"/>
    </source>
</evidence>
<name>A0AAP0B318_9ASPA</name>
<proteinExistence type="predicted"/>
<dbReference type="PANTHER" id="PTHR32096:SF146">
    <property type="entry name" value="WRKY TRANSCRIPTION FACTOR 19-RELATED"/>
    <property type="match status" value="1"/>
</dbReference>
<feature type="compositionally biased region" description="Polar residues" evidence="6">
    <location>
        <begin position="79"/>
        <end position="92"/>
    </location>
</feature>
<dbReference type="InterPro" id="IPR036576">
    <property type="entry name" value="WRKY_dom_sf"/>
</dbReference>
<organism evidence="8 9">
    <name type="scientific">Platanthera zijinensis</name>
    <dbReference type="NCBI Taxonomy" id="2320716"/>
    <lineage>
        <taxon>Eukaryota</taxon>
        <taxon>Viridiplantae</taxon>
        <taxon>Streptophyta</taxon>
        <taxon>Embryophyta</taxon>
        <taxon>Tracheophyta</taxon>
        <taxon>Spermatophyta</taxon>
        <taxon>Magnoliopsida</taxon>
        <taxon>Liliopsida</taxon>
        <taxon>Asparagales</taxon>
        <taxon>Orchidaceae</taxon>
        <taxon>Orchidoideae</taxon>
        <taxon>Orchideae</taxon>
        <taxon>Orchidinae</taxon>
        <taxon>Platanthera</taxon>
    </lineage>
</organism>
<dbReference type="Gene3D" id="2.20.25.80">
    <property type="entry name" value="WRKY domain"/>
    <property type="match status" value="1"/>
</dbReference>
<keyword evidence="2" id="KW-0805">Transcription regulation</keyword>
<keyword evidence="4" id="KW-0804">Transcription</keyword>
<dbReference type="GO" id="GO:0003700">
    <property type="term" value="F:DNA-binding transcription factor activity"/>
    <property type="evidence" value="ECO:0007669"/>
    <property type="project" value="InterPro"/>
</dbReference>
<evidence type="ECO:0000313" key="8">
    <source>
        <dbReference type="EMBL" id="KAK8926006.1"/>
    </source>
</evidence>
<gene>
    <name evidence="8" type="primary">WRKY70</name>
    <name evidence="8" type="ORF">KSP39_PZI018613</name>
</gene>
<reference evidence="8 9" key="1">
    <citation type="journal article" date="2022" name="Nat. Plants">
        <title>Genomes of leafy and leafless Platanthera orchids illuminate the evolution of mycoheterotrophy.</title>
        <authorList>
            <person name="Li M.H."/>
            <person name="Liu K.W."/>
            <person name="Li Z."/>
            <person name="Lu H.C."/>
            <person name="Ye Q.L."/>
            <person name="Zhang D."/>
            <person name="Wang J.Y."/>
            <person name="Li Y.F."/>
            <person name="Zhong Z.M."/>
            <person name="Liu X."/>
            <person name="Yu X."/>
            <person name="Liu D.K."/>
            <person name="Tu X.D."/>
            <person name="Liu B."/>
            <person name="Hao Y."/>
            <person name="Liao X.Y."/>
            <person name="Jiang Y.T."/>
            <person name="Sun W.H."/>
            <person name="Chen J."/>
            <person name="Chen Y.Q."/>
            <person name="Ai Y."/>
            <person name="Zhai J.W."/>
            <person name="Wu S.S."/>
            <person name="Zhou Z."/>
            <person name="Hsiao Y.Y."/>
            <person name="Wu W.L."/>
            <person name="Chen Y.Y."/>
            <person name="Lin Y.F."/>
            <person name="Hsu J.L."/>
            <person name="Li C.Y."/>
            <person name="Wang Z.W."/>
            <person name="Zhao X."/>
            <person name="Zhong W.Y."/>
            <person name="Ma X.K."/>
            <person name="Ma L."/>
            <person name="Huang J."/>
            <person name="Chen G.Z."/>
            <person name="Huang M.Z."/>
            <person name="Huang L."/>
            <person name="Peng D.H."/>
            <person name="Luo Y.B."/>
            <person name="Zou S.Q."/>
            <person name="Chen S.P."/>
            <person name="Lan S."/>
            <person name="Tsai W.C."/>
            <person name="Van de Peer Y."/>
            <person name="Liu Z.J."/>
        </authorList>
    </citation>
    <scope>NUCLEOTIDE SEQUENCE [LARGE SCALE GENOMIC DNA]</scope>
    <source>
        <strain evidence="8">Lor287</strain>
    </source>
</reference>
<evidence type="ECO:0000256" key="3">
    <source>
        <dbReference type="ARBA" id="ARBA00023125"/>
    </source>
</evidence>
<dbReference type="Pfam" id="PF03106">
    <property type="entry name" value="WRKY"/>
    <property type="match status" value="1"/>
</dbReference>
<evidence type="ECO:0000256" key="5">
    <source>
        <dbReference type="ARBA" id="ARBA00023242"/>
    </source>
</evidence>
<feature type="region of interest" description="Disordered" evidence="6">
    <location>
        <begin position="205"/>
        <end position="236"/>
    </location>
</feature>
<evidence type="ECO:0000256" key="6">
    <source>
        <dbReference type="SAM" id="MobiDB-lite"/>
    </source>
</evidence>
<accession>A0AAP0B318</accession>
<keyword evidence="3" id="KW-0238">DNA-binding</keyword>
<keyword evidence="9" id="KW-1185">Reference proteome</keyword>
<feature type="region of interest" description="Disordered" evidence="6">
    <location>
        <begin position="79"/>
        <end position="102"/>
    </location>
</feature>
<evidence type="ECO:0000259" key="7">
    <source>
        <dbReference type="PROSITE" id="PS50811"/>
    </source>
</evidence>
<dbReference type="SUPFAM" id="SSF118290">
    <property type="entry name" value="WRKY DNA-binding domain"/>
    <property type="match status" value="1"/>
</dbReference>
<evidence type="ECO:0000313" key="9">
    <source>
        <dbReference type="Proteomes" id="UP001418222"/>
    </source>
</evidence>
<dbReference type="SMART" id="SM00774">
    <property type="entry name" value="WRKY"/>
    <property type="match status" value="1"/>
</dbReference>
<dbReference type="GO" id="GO:0005634">
    <property type="term" value="C:nucleus"/>
    <property type="evidence" value="ECO:0007669"/>
    <property type="project" value="UniProtKB-SubCell"/>
</dbReference>